<dbReference type="GeneID" id="38132550"/>
<reference evidence="1 2" key="1">
    <citation type="submission" date="2018-07" db="EMBL/GenBank/DDBJ databases">
        <title>The genomes of Aspergillus section Nigri reveals drivers in fungal speciation.</title>
        <authorList>
            <consortium name="DOE Joint Genome Institute"/>
            <person name="Vesth T.C."/>
            <person name="Nybo J."/>
            <person name="Theobald S."/>
            <person name="Brandl J."/>
            <person name="Frisvad J.C."/>
            <person name="Nielsen K.F."/>
            <person name="Lyhne E.K."/>
            <person name="Kogle M.E."/>
            <person name="Kuo A."/>
            <person name="Riley R."/>
            <person name="Clum A."/>
            <person name="Nolan M."/>
            <person name="Lipzen A."/>
            <person name="Salamov A."/>
            <person name="Henrissat B."/>
            <person name="Wiebenga A."/>
            <person name="De vries R.P."/>
            <person name="Grigoriev I.V."/>
            <person name="Mortensen U.H."/>
            <person name="Andersen M.R."/>
            <person name="Baker S.E."/>
        </authorList>
    </citation>
    <scope>NUCLEOTIDE SEQUENCE [LARGE SCALE GENOMIC DNA]</scope>
    <source>
        <strain evidence="1 2">CBS 139.54b</strain>
    </source>
</reference>
<name>A0A3F3QJG8_9EURO</name>
<dbReference type="Proteomes" id="UP000253729">
    <property type="component" value="Unassembled WGS sequence"/>
</dbReference>
<evidence type="ECO:0000313" key="2">
    <source>
        <dbReference type="Proteomes" id="UP000253729"/>
    </source>
</evidence>
<accession>A0A3F3QJG8</accession>
<dbReference type="AlphaFoldDB" id="A0A3F3QJG8"/>
<organism evidence="1 2">
    <name type="scientific">Aspergillus welwitschiae</name>
    <dbReference type="NCBI Taxonomy" id="1341132"/>
    <lineage>
        <taxon>Eukaryota</taxon>
        <taxon>Fungi</taxon>
        <taxon>Dikarya</taxon>
        <taxon>Ascomycota</taxon>
        <taxon>Pezizomycotina</taxon>
        <taxon>Eurotiomycetes</taxon>
        <taxon>Eurotiomycetidae</taxon>
        <taxon>Eurotiales</taxon>
        <taxon>Aspergillaceae</taxon>
        <taxon>Aspergillus</taxon>
        <taxon>Aspergillus subgen. Circumdati</taxon>
    </lineage>
</organism>
<keyword evidence="2" id="KW-1185">Reference proteome</keyword>
<evidence type="ECO:0000313" key="1">
    <source>
        <dbReference type="EMBL" id="RDH39423.1"/>
    </source>
</evidence>
<sequence length="100" mass="11643">MPSIHVCREQSLELAMHRSGLGSRLSVWILQPLAIYSYPSPELNHWPVTQHERSIKVEIPCFCSEFQPQKFLEHADCYHLICFSMAYRLSDSPPVLFMHV</sequence>
<dbReference type="RefSeq" id="XP_026632445.1">
    <property type="nucleotide sequence ID" value="XM_026764194.1"/>
</dbReference>
<protein>
    <submittedName>
        <fullName evidence="1">Uncharacterized protein</fullName>
    </submittedName>
</protein>
<gene>
    <name evidence="1" type="ORF">BDQ94DRAFT_133048</name>
</gene>
<proteinExistence type="predicted"/>
<dbReference type="EMBL" id="KZ852032">
    <property type="protein sequence ID" value="RDH39423.1"/>
    <property type="molecule type" value="Genomic_DNA"/>
</dbReference>